<reference evidence="2" key="1">
    <citation type="journal article" date="2023" name="G3 (Bethesda)">
        <title>A reference genome for the long-term kleptoplast-retaining sea slug Elysia crispata morphotype clarki.</title>
        <authorList>
            <person name="Eastman K.E."/>
            <person name="Pendleton A.L."/>
            <person name="Shaikh M.A."/>
            <person name="Suttiyut T."/>
            <person name="Ogas R."/>
            <person name="Tomko P."/>
            <person name="Gavelis G."/>
            <person name="Widhalm J.R."/>
            <person name="Wisecaver J.H."/>
        </authorList>
    </citation>
    <scope>NUCLEOTIDE SEQUENCE</scope>
    <source>
        <strain evidence="2">ECLA1</strain>
    </source>
</reference>
<gene>
    <name evidence="2" type="ORF">RRG08_059796</name>
</gene>
<dbReference type="EMBL" id="JAWDGP010000077">
    <property type="protein sequence ID" value="KAK3803932.1"/>
    <property type="molecule type" value="Genomic_DNA"/>
</dbReference>
<evidence type="ECO:0000256" key="1">
    <source>
        <dbReference type="SAM" id="MobiDB-lite"/>
    </source>
</evidence>
<name>A0AAE1BD27_9GAST</name>
<organism evidence="2 3">
    <name type="scientific">Elysia crispata</name>
    <name type="common">lettuce slug</name>
    <dbReference type="NCBI Taxonomy" id="231223"/>
    <lineage>
        <taxon>Eukaryota</taxon>
        <taxon>Metazoa</taxon>
        <taxon>Spiralia</taxon>
        <taxon>Lophotrochozoa</taxon>
        <taxon>Mollusca</taxon>
        <taxon>Gastropoda</taxon>
        <taxon>Heterobranchia</taxon>
        <taxon>Euthyneura</taxon>
        <taxon>Panpulmonata</taxon>
        <taxon>Sacoglossa</taxon>
        <taxon>Placobranchoidea</taxon>
        <taxon>Plakobranchidae</taxon>
        <taxon>Elysia</taxon>
    </lineage>
</organism>
<feature type="region of interest" description="Disordered" evidence="1">
    <location>
        <begin position="61"/>
        <end position="86"/>
    </location>
</feature>
<evidence type="ECO:0000313" key="3">
    <source>
        <dbReference type="Proteomes" id="UP001283361"/>
    </source>
</evidence>
<sequence length="86" mass="9376">MPGFPTRRPGACRECISKQAPHLSSSPVAPVSLQRLTQLFWLGDIDFSEVSQSQARSTHSLMSARSAHARVRQDSTSGFSSEQCQG</sequence>
<protein>
    <submittedName>
        <fullName evidence="2">Uncharacterized protein</fullName>
    </submittedName>
</protein>
<feature type="compositionally biased region" description="Polar residues" evidence="1">
    <location>
        <begin position="74"/>
        <end position="86"/>
    </location>
</feature>
<keyword evidence="3" id="KW-1185">Reference proteome</keyword>
<accession>A0AAE1BD27</accession>
<evidence type="ECO:0000313" key="2">
    <source>
        <dbReference type="EMBL" id="KAK3803932.1"/>
    </source>
</evidence>
<proteinExistence type="predicted"/>
<comment type="caution">
    <text evidence="2">The sequence shown here is derived from an EMBL/GenBank/DDBJ whole genome shotgun (WGS) entry which is preliminary data.</text>
</comment>
<dbReference type="AlphaFoldDB" id="A0AAE1BD27"/>
<dbReference type="Proteomes" id="UP001283361">
    <property type="component" value="Unassembled WGS sequence"/>
</dbReference>